<gene>
    <name evidence="4" type="primary">CNNM4_2</name>
    <name evidence="4" type="ORF">ATANTOWER_027145</name>
</gene>
<dbReference type="Proteomes" id="UP001345963">
    <property type="component" value="Unassembled WGS sequence"/>
</dbReference>
<evidence type="ECO:0000313" key="4">
    <source>
        <dbReference type="EMBL" id="MED6250525.1"/>
    </source>
</evidence>
<dbReference type="PROSITE" id="PS50042">
    <property type="entry name" value="CNMP_BINDING_3"/>
    <property type="match status" value="1"/>
</dbReference>
<keyword evidence="5" id="KW-1185">Reference proteome</keyword>
<feature type="region of interest" description="Disordered" evidence="2">
    <location>
        <begin position="268"/>
        <end position="289"/>
    </location>
</feature>
<feature type="domain" description="Cyclic nucleotide-binding" evidence="3">
    <location>
        <begin position="127"/>
        <end position="188"/>
    </location>
</feature>
<comment type="function">
    <text evidence="1">Metal transporter.</text>
</comment>
<dbReference type="InterPro" id="IPR018490">
    <property type="entry name" value="cNMP-bd_dom_sf"/>
</dbReference>
<protein>
    <recommendedName>
        <fullName evidence="1">Metal transporter</fullName>
    </recommendedName>
</protein>
<name>A0ABU7BLV8_9TELE</name>
<dbReference type="InterPro" id="IPR014710">
    <property type="entry name" value="RmlC-like_jellyroll"/>
</dbReference>
<evidence type="ECO:0000259" key="3">
    <source>
        <dbReference type="PROSITE" id="PS50042"/>
    </source>
</evidence>
<dbReference type="SUPFAM" id="SSF51206">
    <property type="entry name" value="cAMP-binding domain-like"/>
    <property type="match status" value="1"/>
</dbReference>
<reference evidence="4 5" key="1">
    <citation type="submission" date="2021-07" db="EMBL/GenBank/DDBJ databases">
        <authorList>
            <person name="Palmer J.M."/>
        </authorList>
    </citation>
    <scope>NUCLEOTIDE SEQUENCE [LARGE SCALE GENOMIC DNA]</scope>
    <source>
        <strain evidence="4 5">AT_MEX2019</strain>
        <tissue evidence="4">Muscle</tissue>
    </source>
</reference>
<comment type="similarity">
    <text evidence="1">Belongs to the ACDP family.</text>
</comment>
<dbReference type="EMBL" id="JAHUTI010059074">
    <property type="protein sequence ID" value="MED6250525.1"/>
    <property type="molecule type" value="Genomic_DNA"/>
</dbReference>
<accession>A0ABU7BLV8</accession>
<dbReference type="PANTHER" id="PTHR12064:SF26">
    <property type="entry name" value="METAL TRANSPORTER CNNM4"/>
    <property type="match status" value="1"/>
</dbReference>
<proteinExistence type="inferred from homology"/>
<dbReference type="Gene3D" id="3.10.580.10">
    <property type="entry name" value="CBS-domain"/>
    <property type="match status" value="1"/>
</dbReference>
<dbReference type="Gene3D" id="2.60.120.10">
    <property type="entry name" value="Jelly Rolls"/>
    <property type="match status" value="1"/>
</dbReference>
<dbReference type="InterPro" id="IPR045095">
    <property type="entry name" value="ACDP"/>
</dbReference>
<comment type="subcellular location">
    <subcellularLocation>
        <location evidence="1">Cell membrane</location>
        <topology evidence="1">Multi-pass membrane protein</topology>
    </subcellularLocation>
</comment>
<dbReference type="Pfam" id="PF25562">
    <property type="entry name" value="CNBH_CNNM2_C"/>
    <property type="match status" value="1"/>
</dbReference>
<evidence type="ECO:0000313" key="5">
    <source>
        <dbReference type="Proteomes" id="UP001345963"/>
    </source>
</evidence>
<comment type="caution">
    <text evidence="4">The sequence shown here is derived from an EMBL/GenBank/DDBJ whole genome shotgun (WGS) entry which is preliminary data.</text>
</comment>
<dbReference type="PANTHER" id="PTHR12064">
    <property type="entry name" value="METAL TRANSPORTER CNNM"/>
    <property type="match status" value="1"/>
</dbReference>
<evidence type="ECO:0000256" key="1">
    <source>
        <dbReference type="RuleBase" id="RU369091"/>
    </source>
</evidence>
<organism evidence="4 5">
    <name type="scientific">Ataeniobius toweri</name>
    <dbReference type="NCBI Taxonomy" id="208326"/>
    <lineage>
        <taxon>Eukaryota</taxon>
        <taxon>Metazoa</taxon>
        <taxon>Chordata</taxon>
        <taxon>Craniata</taxon>
        <taxon>Vertebrata</taxon>
        <taxon>Euteleostomi</taxon>
        <taxon>Actinopterygii</taxon>
        <taxon>Neopterygii</taxon>
        <taxon>Teleostei</taxon>
        <taxon>Neoteleostei</taxon>
        <taxon>Acanthomorphata</taxon>
        <taxon>Ovalentaria</taxon>
        <taxon>Atherinomorphae</taxon>
        <taxon>Cyprinodontiformes</taxon>
        <taxon>Goodeidae</taxon>
        <taxon>Ataeniobius</taxon>
    </lineage>
</organism>
<dbReference type="InterPro" id="IPR000595">
    <property type="entry name" value="cNMP-bd_dom"/>
</dbReference>
<dbReference type="InterPro" id="IPR046342">
    <property type="entry name" value="CBS_dom_sf"/>
</dbReference>
<evidence type="ECO:0000256" key="2">
    <source>
        <dbReference type="SAM" id="MobiDB-lite"/>
    </source>
</evidence>
<sequence length="336" mass="37419">MENLPSFTFMGRKSHLAIVQKVNNEGEGDPFYEVLGLVTLEDVIEEIIKSEILDESDLYTDNRTRKRVAPNKNKRDFSAFKHESESKVKISPQLLLAAHRFLATEVSLFNPTHISDKVLLRILRHPDVIQEIKFNENDKRSAHHYIYQRGKAVDYFILILQGRVEVEAGNENMKFETGPFSYYGVMAISAFTLEFCSPSHLSGLNRTASLSGADRTDSLAVSGSNSQLNNSIPLQQYTPDFNVRALTDLQFVKITRAQYQNGLIASRLDSTPQSPESGHPAAHLEQATPPANITIIDLGADSAPMENGPDETTLLLLSEQTPSPTANHHSQLENSV</sequence>